<dbReference type="OrthoDB" id="10448685at2759"/>
<name>A0A7J6KNK8_PERCH</name>
<feature type="non-terminal residue" evidence="1">
    <location>
        <position position="1"/>
    </location>
</feature>
<protein>
    <submittedName>
        <fullName evidence="1">Uncharacterized protein</fullName>
    </submittedName>
</protein>
<comment type="caution">
    <text evidence="1">The sequence shown here is derived from an EMBL/GenBank/DDBJ whole genome shotgun (WGS) entry which is preliminary data.</text>
</comment>
<dbReference type="Proteomes" id="UP000591131">
    <property type="component" value="Unassembled WGS sequence"/>
</dbReference>
<accession>A0A7J6KNK8</accession>
<dbReference type="AlphaFoldDB" id="A0A7J6KNK8"/>
<evidence type="ECO:0000313" key="2">
    <source>
        <dbReference type="Proteomes" id="UP000591131"/>
    </source>
</evidence>
<sequence>TATIKADNDCKPTVMETATRLGTTETDDEQNAKLPVRQQPLQGGTVRTVRCQATIRSLESELMESEKTKNQEVRNRGEGVSAELVSNLVLPKCRSVVGLRSHLQVCEAILVESGAGDFTRDGIFCPITRLKITVVERLIDTLGDSEETRALSDSARDAVVSSKWDWRTIRNHLLNRFARKSTLAAKITHDLAALKYTGPRDIDRFLEASERVYRLAEAISSDPGEHKRIVKRIVSLLPEKDREAIIKETKRVYREITRSYSSAIDKDWASMFPFTNRIVTTRDWEEEEITLMDIIRDQCRTQESAGIGRDSDKVYQLADPVSNRSQSHKEHYNKGSLEEWAKQFASVWVVTMRSFKEET</sequence>
<reference evidence="1 2" key="1">
    <citation type="submission" date="2020-04" db="EMBL/GenBank/DDBJ databases">
        <title>Perkinsus chesapeaki whole genome sequence.</title>
        <authorList>
            <person name="Bogema D.R."/>
        </authorList>
    </citation>
    <scope>NUCLEOTIDE SEQUENCE [LARGE SCALE GENOMIC DNA]</scope>
    <source>
        <strain evidence="1">ATCC PRA-425</strain>
    </source>
</reference>
<proteinExistence type="predicted"/>
<keyword evidence="2" id="KW-1185">Reference proteome</keyword>
<gene>
    <name evidence="1" type="ORF">FOL47_003644</name>
</gene>
<feature type="non-terminal residue" evidence="1">
    <location>
        <position position="359"/>
    </location>
</feature>
<evidence type="ECO:0000313" key="1">
    <source>
        <dbReference type="EMBL" id="KAF4648169.1"/>
    </source>
</evidence>
<dbReference type="EMBL" id="JAAPAO010002143">
    <property type="protein sequence ID" value="KAF4648169.1"/>
    <property type="molecule type" value="Genomic_DNA"/>
</dbReference>
<organism evidence="1 2">
    <name type="scientific">Perkinsus chesapeaki</name>
    <name type="common">Clam parasite</name>
    <name type="synonym">Perkinsus andrewsi</name>
    <dbReference type="NCBI Taxonomy" id="330153"/>
    <lineage>
        <taxon>Eukaryota</taxon>
        <taxon>Sar</taxon>
        <taxon>Alveolata</taxon>
        <taxon>Perkinsozoa</taxon>
        <taxon>Perkinsea</taxon>
        <taxon>Perkinsida</taxon>
        <taxon>Perkinsidae</taxon>
        <taxon>Perkinsus</taxon>
    </lineage>
</organism>